<dbReference type="RefSeq" id="WP_317491337.1">
    <property type="nucleotide sequence ID" value="NZ_CP136051.1"/>
</dbReference>
<dbReference type="Proteomes" id="UP001302349">
    <property type="component" value="Chromosome"/>
</dbReference>
<evidence type="ECO:0000313" key="2">
    <source>
        <dbReference type="Proteomes" id="UP001302349"/>
    </source>
</evidence>
<keyword evidence="2" id="KW-1185">Reference proteome</keyword>
<reference evidence="1 2" key="1">
    <citation type="journal article" date="2023" name="Microbiol. Resour. Announc.">
        <title>Complete Genome Sequence of Imperialibacter roseus strain P4T.</title>
        <authorList>
            <person name="Tizabi D.R."/>
            <person name="Bachvaroff T."/>
            <person name="Hill R.T."/>
        </authorList>
    </citation>
    <scope>NUCLEOTIDE SEQUENCE [LARGE SCALE GENOMIC DNA]</scope>
    <source>
        <strain evidence="1 2">P4T</strain>
    </source>
</reference>
<dbReference type="InterPro" id="IPR019861">
    <property type="entry name" value="PorP/SprF_Bacteroidetes"/>
</dbReference>
<dbReference type="NCBIfam" id="TIGR03519">
    <property type="entry name" value="T9SS_PorP_fam"/>
    <property type="match status" value="1"/>
</dbReference>
<dbReference type="EMBL" id="CP136051">
    <property type="protein sequence ID" value="WOK08703.1"/>
    <property type="molecule type" value="Genomic_DNA"/>
</dbReference>
<protein>
    <submittedName>
        <fullName evidence="1">PorP/SprF family type IX secretion system membrane protein</fullName>
    </submittedName>
</protein>
<proteinExistence type="predicted"/>
<accession>A0ABZ0IUI0</accession>
<sequence length="341" mass="38682">MLACFAFSASGQNSQFSQYYTSSLFLNPSFAGIPPDLQVSLNHKRQFQTSGISNELSQFSILYPFVSSGFNARQFGGIGLTAFSESIGDNFFKNNGFMVSTAYNLRLGDFSPDYVIFGLQGGYFNESINFGNLQWGSQYTPYLVSGFDPNAADPSAQFNDMVHYPVFNAGLTYYFNPARTYRLYKYSAFSGFSFKNLNRPNTSFMGGEVARKPMFMTYHGGMEFSISHKLRWSPNGIFYYSTDNRYQFNMGSYVSYSFSDNRSLKANNLYLTFGLWYRLRDSFIFTTGFQNNNLQMAFSYDLNKAYLFTEPNESLVPSFEISLTYTLGKDKKGGSSSNPLF</sequence>
<dbReference type="Pfam" id="PF11751">
    <property type="entry name" value="PorP_SprF"/>
    <property type="match status" value="1"/>
</dbReference>
<name>A0ABZ0IUI0_9BACT</name>
<organism evidence="1 2">
    <name type="scientific">Imperialibacter roseus</name>
    <dbReference type="NCBI Taxonomy" id="1324217"/>
    <lineage>
        <taxon>Bacteria</taxon>
        <taxon>Pseudomonadati</taxon>
        <taxon>Bacteroidota</taxon>
        <taxon>Cytophagia</taxon>
        <taxon>Cytophagales</taxon>
        <taxon>Flammeovirgaceae</taxon>
        <taxon>Imperialibacter</taxon>
    </lineage>
</organism>
<evidence type="ECO:0000313" key="1">
    <source>
        <dbReference type="EMBL" id="WOK08703.1"/>
    </source>
</evidence>
<gene>
    <name evidence="1" type="ORF">RT717_08640</name>
</gene>